<accession>A0A8H3E205</accession>
<feature type="non-terminal residue" evidence="1">
    <location>
        <position position="1"/>
    </location>
</feature>
<dbReference type="AlphaFoldDB" id="A0A8H3E205"/>
<gene>
    <name evidence="1" type="ORF">RDB_LOCUS53669</name>
</gene>
<reference evidence="1" key="1">
    <citation type="submission" date="2021-01" db="EMBL/GenBank/DDBJ databases">
        <authorList>
            <person name="Kaushik A."/>
        </authorList>
    </citation>
    <scope>NUCLEOTIDE SEQUENCE</scope>
    <source>
        <strain evidence="1">AG5</strain>
    </source>
</reference>
<protein>
    <submittedName>
        <fullName evidence="1">Uncharacterized protein</fullName>
    </submittedName>
</protein>
<name>A0A8H3E205_9AGAM</name>
<comment type="caution">
    <text evidence="1">The sequence shown here is derived from an EMBL/GenBank/DDBJ whole genome shotgun (WGS) entry which is preliminary data.</text>
</comment>
<dbReference type="EMBL" id="CAJNJQ010001072">
    <property type="protein sequence ID" value="CAE7117837.1"/>
    <property type="molecule type" value="Genomic_DNA"/>
</dbReference>
<sequence length="149" mass="17402">RRIDLLEKRQRERRDFDLTQFEPGVGCVVQLLCGRKRSEVPWLHVDVFRVPPNRNTLGLGIIRIDGVDRPERIDHGLVVPQRSVRTRLERIHVASRFRIKLVHRSQDRIHIEPGSAVVAVDVRNNVRFGAVPKRLQRVNTCRAVNWRLT</sequence>
<proteinExistence type="predicted"/>
<organism evidence="1 2">
    <name type="scientific">Rhizoctonia solani</name>
    <dbReference type="NCBI Taxonomy" id="456999"/>
    <lineage>
        <taxon>Eukaryota</taxon>
        <taxon>Fungi</taxon>
        <taxon>Dikarya</taxon>
        <taxon>Basidiomycota</taxon>
        <taxon>Agaricomycotina</taxon>
        <taxon>Agaricomycetes</taxon>
        <taxon>Cantharellales</taxon>
        <taxon>Ceratobasidiaceae</taxon>
        <taxon>Rhizoctonia</taxon>
    </lineage>
</organism>
<evidence type="ECO:0000313" key="2">
    <source>
        <dbReference type="Proteomes" id="UP000663827"/>
    </source>
</evidence>
<evidence type="ECO:0000313" key="1">
    <source>
        <dbReference type="EMBL" id="CAE7117837.1"/>
    </source>
</evidence>
<dbReference type="Proteomes" id="UP000663827">
    <property type="component" value="Unassembled WGS sequence"/>
</dbReference>